<keyword evidence="4 8" id="KW-1003">Cell membrane</keyword>
<feature type="transmembrane region" description="Helical" evidence="8">
    <location>
        <begin position="230"/>
        <end position="248"/>
    </location>
</feature>
<dbReference type="InterPro" id="IPR052017">
    <property type="entry name" value="TSUP"/>
</dbReference>
<proteinExistence type="inferred from homology"/>
<dbReference type="EMBL" id="CP045871">
    <property type="protein sequence ID" value="QGG81161.1"/>
    <property type="molecule type" value="Genomic_DNA"/>
</dbReference>
<dbReference type="GO" id="GO:0005886">
    <property type="term" value="C:plasma membrane"/>
    <property type="evidence" value="ECO:0007669"/>
    <property type="project" value="UniProtKB-SubCell"/>
</dbReference>
<keyword evidence="10" id="KW-1185">Reference proteome</keyword>
<keyword evidence="6 8" id="KW-1133">Transmembrane helix</keyword>
<dbReference type="Proteomes" id="UP000388235">
    <property type="component" value="Chromosome"/>
</dbReference>
<dbReference type="PANTHER" id="PTHR30269">
    <property type="entry name" value="TRANSMEMBRANE PROTEIN YFCA"/>
    <property type="match status" value="1"/>
</dbReference>
<keyword evidence="7 8" id="KW-0472">Membrane</keyword>
<organism evidence="9 10">
    <name type="scientific">Litorivicinus lipolyticus</name>
    <dbReference type="NCBI Taxonomy" id="418701"/>
    <lineage>
        <taxon>Bacteria</taxon>
        <taxon>Pseudomonadati</taxon>
        <taxon>Pseudomonadota</taxon>
        <taxon>Gammaproteobacteria</taxon>
        <taxon>Oceanospirillales</taxon>
        <taxon>Litorivicinaceae</taxon>
        <taxon>Litorivicinus</taxon>
    </lineage>
</organism>
<name>A0A5Q2QFL3_9GAMM</name>
<dbReference type="OrthoDB" id="9807082at2"/>
<evidence type="ECO:0000256" key="5">
    <source>
        <dbReference type="ARBA" id="ARBA00022692"/>
    </source>
</evidence>
<dbReference type="AlphaFoldDB" id="A0A5Q2QFL3"/>
<dbReference type="InterPro" id="IPR002781">
    <property type="entry name" value="TM_pro_TauE-like"/>
</dbReference>
<feature type="transmembrane region" description="Helical" evidence="8">
    <location>
        <begin position="102"/>
        <end position="125"/>
    </location>
</feature>
<evidence type="ECO:0000313" key="9">
    <source>
        <dbReference type="EMBL" id="QGG81161.1"/>
    </source>
</evidence>
<comment type="similarity">
    <text evidence="2 8">Belongs to the 4-toluene sulfonate uptake permease (TSUP) (TC 2.A.102) family.</text>
</comment>
<accession>A0A5Q2QFL3</accession>
<dbReference type="RefSeq" id="WP_153714664.1">
    <property type="nucleotide sequence ID" value="NZ_CP045871.1"/>
</dbReference>
<feature type="transmembrane region" description="Helical" evidence="8">
    <location>
        <begin position="202"/>
        <end position="218"/>
    </location>
</feature>
<evidence type="ECO:0000256" key="2">
    <source>
        <dbReference type="ARBA" id="ARBA00009142"/>
    </source>
</evidence>
<evidence type="ECO:0000256" key="3">
    <source>
        <dbReference type="ARBA" id="ARBA00022448"/>
    </source>
</evidence>
<dbReference type="Pfam" id="PF01925">
    <property type="entry name" value="TauE"/>
    <property type="match status" value="1"/>
</dbReference>
<feature type="transmembrane region" description="Helical" evidence="8">
    <location>
        <begin position="145"/>
        <end position="166"/>
    </location>
</feature>
<comment type="subcellular location">
    <subcellularLocation>
        <location evidence="1 8">Cell membrane</location>
        <topology evidence="1 8">Multi-pass membrane protein</topology>
    </subcellularLocation>
</comment>
<gene>
    <name evidence="9" type="ORF">GH975_11540</name>
</gene>
<protein>
    <recommendedName>
        <fullName evidence="8">Probable membrane transporter protein</fullName>
    </recommendedName>
</protein>
<keyword evidence="5 8" id="KW-0812">Transmembrane</keyword>
<keyword evidence="3" id="KW-0813">Transport</keyword>
<evidence type="ECO:0000313" key="10">
    <source>
        <dbReference type="Proteomes" id="UP000388235"/>
    </source>
</evidence>
<evidence type="ECO:0000256" key="4">
    <source>
        <dbReference type="ARBA" id="ARBA00022475"/>
    </source>
</evidence>
<evidence type="ECO:0000256" key="6">
    <source>
        <dbReference type="ARBA" id="ARBA00022989"/>
    </source>
</evidence>
<evidence type="ECO:0000256" key="8">
    <source>
        <dbReference type="RuleBase" id="RU363041"/>
    </source>
</evidence>
<dbReference type="PANTHER" id="PTHR30269:SF0">
    <property type="entry name" value="MEMBRANE TRANSPORTER PROTEIN YFCA-RELATED"/>
    <property type="match status" value="1"/>
</dbReference>
<evidence type="ECO:0000256" key="1">
    <source>
        <dbReference type="ARBA" id="ARBA00004651"/>
    </source>
</evidence>
<reference evidence="9 10" key="1">
    <citation type="submission" date="2019-11" db="EMBL/GenBank/DDBJ databases">
        <authorList>
            <person name="Khan S.A."/>
            <person name="Jeon C.O."/>
            <person name="Chun B.H."/>
        </authorList>
    </citation>
    <scope>NUCLEOTIDE SEQUENCE [LARGE SCALE GENOMIC DNA]</scope>
    <source>
        <strain evidence="9 10">IMCC 1097</strain>
    </source>
</reference>
<feature type="transmembrane region" description="Helical" evidence="8">
    <location>
        <begin position="178"/>
        <end position="196"/>
    </location>
</feature>
<sequence length="249" mass="26191">MELVHIVFLALAGFAAGAINALAGGGTLFTFSALMLTGLPPVVANTTSAVAVLPGQIAAGLAYWTDIKRYWKQWLPLSVLSAIGGLIGGIALLNGGNETFRFLVPFLVLLATVSFLFSAQIAAFGERLAEQNKGPGFAYGVHSLVSVYGGYFGAGMGIMMLASLPLTEGREYHRVNAAKSLMATIMQGIAVVLFLIVGDIDYAAAAIVVAASITGGWLSIRIGKTIPTHFIRRFVIVVGFSLSAWYFVA</sequence>
<feature type="transmembrane region" description="Helical" evidence="8">
    <location>
        <begin position="74"/>
        <end position="95"/>
    </location>
</feature>
<evidence type="ECO:0000256" key="7">
    <source>
        <dbReference type="ARBA" id="ARBA00023136"/>
    </source>
</evidence>
<dbReference type="KEGG" id="llp:GH975_11540"/>